<dbReference type="Proteomes" id="UP001500994">
    <property type="component" value="Unassembled WGS sequence"/>
</dbReference>
<organism evidence="3 4">
    <name type="scientific">Streptomyces lunalinharesii</name>
    <dbReference type="NCBI Taxonomy" id="333384"/>
    <lineage>
        <taxon>Bacteria</taxon>
        <taxon>Bacillati</taxon>
        <taxon>Actinomycetota</taxon>
        <taxon>Actinomycetes</taxon>
        <taxon>Kitasatosporales</taxon>
        <taxon>Streptomycetaceae</taxon>
        <taxon>Streptomyces</taxon>
    </lineage>
</organism>
<keyword evidence="4" id="KW-1185">Reference proteome</keyword>
<dbReference type="InterPro" id="IPR012495">
    <property type="entry name" value="TadE-like_dom"/>
</dbReference>
<proteinExistence type="predicted"/>
<dbReference type="RefSeq" id="WP_344575644.1">
    <property type="nucleotide sequence ID" value="NZ_BAAARK010000007.1"/>
</dbReference>
<comment type="caution">
    <text evidence="3">The sequence shown here is derived from an EMBL/GenBank/DDBJ whole genome shotgun (WGS) entry which is preliminary data.</text>
</comment>
<evidence type="ECO:0000259" key="2">
    <source>
        <dbReference type="Pfam" id="PF07811"/>
    </source>
</evidence>
<gene>
    <name evidence="3" type="ORF">GCM10009864_30170</name>
</gene>
<dbReference type="EMBL" id="BAAARK010000007">
    <property type="protein sequence ID" value="GAA2660894.1"/>
    <property type="molecule type" value="Genomic_DNA"/>
</dbReference>
<sequence>MRRPAGTGRSPDERGRGRADDRGQVAVEFLGLLPLILVVLVLLWQCALTGYTYALAAHAADRGARAATALEDGGGGACRAAVTHQLPHAWLGGASTSCTTEAGLWKATVRIKVPVLFPGAGDFPWTVTGTAGAAKEARDG</sequence>
<protein>
    <submittedName>
        <fullName evidence="3">Septum formation initiator</fullName>
    </submittedName>
</protein>
<evidence type="ECO:0000256" key="1">
    <source>
        <dbReference type="SAM" id="Phobius"/>
    </source>
</evidence>
<keyword evidence="1" id="KW-0812">Transmembrane</keyword>
<keyword evidence="1" id="KW-0472">Membrane</keyword>
<evidence type="ECO:0000313" key="3">
    <source>
        <dbReference type="EMBL" id="GAA2660894.1"/>
    </source>
</evidence>
<accession>A0ABN3RU67</accession>
<evidence type="ECO:0000313" key="4">
    <source>
        <dbReference type="Proteomes" id="UP001500994"/>
    </source>
</evidence>
<keyword evidence="1" id="KW-1133">Transmembrane helix</keyword>
<feature type="domain" description="TadE-like" evidence="2">
    <location>
        <begin position="23"/>
        <end position="65"/>
    </location>
</feature>
<feature type="transmembrane region" description="Helical" evidence="1">
    <location>
        <begin position="25"/>
        <end position="44"/>
    </location>
</feature>
<dbReference type="Pfam" id="PF07811">
    <property type="entry name" value="TadE"/>
    <property type="match status" value="1"/>
</dbReference>
<name>A0ABN3RU67_9ACTN</name>
<reference evidence="3 4" key="1">
    <citation type="journal article" date="2019" name="Int. J. Syst. Evol. Microbiol.">
        <title>The Global Catalogue of Microorganisms (GCM) 10K type strain sequencing project: providing services to taxonomists for standard genome sequencing and annotation.</title>
        <authorList>
            <consortium name="The Broad Institute Genomics Platform"/>
            <consortium name="The Broad Institute Genome Sequencing Center for Infectious Disease"/>
            <person name="Wu L."/>
            <person name="Ma J."/>
        </authorList>
    </citation>
    <scope>NUCLEOTIDE SEQUENCE [LARGE SCALE GENOMIC DNA]</scope>
    <source>
        <strain evidence="3 4">JCM 16374</strain>
    </source>
</reference>